<dbReference type="AlphaFoldDB" id="A0A6J4LBR6"/>
<name>A0A6J4LBR6_9BACT</name>
<protein>
    <submittedName>
        <fullName evidence="2">Uncharacterized protein</fullName>
    </submittedName>
</protein>
<evidence type="ECO:0000256" key="1">
    <source>
        <dbReference type="SAM" id="MobiDB-lite"/>
    </source>
</evidence>
<reference evidence="2" key="1">
    <citation type="submission" date="2020-02" db="EMBL/GenBank/DDBJ databases">
        <authorList>
            <person name="Meier V. D."/>
        </authorList>
    </citation>
    <scope>NUCLEOTIDE SEQUENCE</scope>
    <source>
        <strain evidence="2">AVDCRST_MAG11</strain>
    </source>
</reference>
<feature type="compositionally biased region" description="Basic residues" evidence="1">
    <location>
        <begin position="27"/>
        <end position="38"/>
    </location>
</feature>
<feature type="region of interest" description="Disordered" evidence="1">
    <location>
        <begin position="1"/>
        <end position="38"/>
    </location>
</feature>
<proteinExistence type="predicted"/>
<evidence type="ECO:0000313" key="2">
    <source>
        <dbReference type="EMBL" id="CAA9327478.1"/>
    </source>
</evidence>
<sequence>MRRRSCPPNPRCPHVTHSTGTQQHGPARARHRPPRRRR</sequence>
<dbReference type="EMBL" id="CADCTU010000529">
    <property type="protein sequence ID" value="CAA9327478.1"/>
    <property type="molecule type" value="Genomic_DNA"/>
</dbReference>
<gene>
    <name evidence="2" type="ORF">AVDCRST_MAG11-2308</name>
</gene>
<organism evidence="2">
    <name type="scientific">uncultured Gemmatimonadaceae bacterium</name>
    <dbReference type="NCBI Taxonomy" id="246130"/>
    <lineage>
        <taxon>Bacteria</taxon>
        <taxon>Pseudomonadati</taxon>
        <taxon>Gemmatimonadota</taxon>
        <taxon>Gemmatimonadia</taxon>
        <taxon>Gemmatimonadales</taxon>
        <taxon>Gemmatimonadaceae</taxon>
        <taxon>environmental samples</taxon>
    </lineage>
</organism>
<accession>A0A6J4LBR6</accession>